<dbReference type="GO" id="GO:0035869">
    <property type="term" value="C:ciliary transition zone"/>
    <property type="evidence" value="ECO:0007669"/>
    <property type="project" value="TreeGrafter"/>
</dbReference>
<evidence type="ECO:0000313" key="14">
    <source>
        <dbReference type="Proteomes" id="UP000054359"/>
    </source>
</evidence>
<evidence type="ECO:0000256" key="5">
    <source>
        <dbReference type="ARBA" id="ARBA00022692"/>
    </source>
</evidence>
<dbReference type="OMA" id="EIEHRED"/>
<reference evidence="13 14" key="1">
    <citation type="submission" date="2013-11" db="EMBL/GenBank/DDBJ databases">
        <title>Genome sequencing of Stegodyphus mimosarum.</title>
        <authorList>
            <person name="Bechsgaard J."/>
        </authorList>
    </citation>
    <scope>NUCLEOTIDE SEQUENCE [LARGE SCALE GENOMIC DNA]</scope>
</reference>
<feature type="non-terminal residue" evidence="13">
    <location>
        <position position="145"/>
    </location>
</feature>
<keyword evidence="7" id="KW-0969">Cilium</keyword>
<dbReference type="STRING" id="407821.A0A087UT08"/>
<evidence type="ECO:0000256" key="7">
    <source>
        <dbReference type="ARBA" id="ARBA00023069"/>
    </source>
</evidence>
<proteinExistence type="inferred from homology"/>
<dbReference type="Pfam" id="PF10149">
    <property type="entry name" value="TM231"/>
    <property type="match status" value="1"/>
</dbReference>
<dbReference type="Proteomes" id="UP000054359">
    <property type="component" value="Unassembled WGS sequence"/>
</dbReference>
<dbReference type="OrthoDB" id="426438at2759"/>
<dbReference type="GO" id="GO:0032880">
    <property type="term" value="P:regulation of protein localization"/>
    <property type="evidence" value="ECO:0007669"/>
    <property type="project" value="TreeGrafter"/>
</dbReference>
<evidence type="ECO:0000256" key="8">
    <source>
        <dbReference type="ARBA" id="ARBA00023136"/>
    </source>
</evidence>
<dbReference type="PANTHER" id="PTHR14605:SF1">
    <property type="entry name" value="TRANSMEMBRANE PROTEIN 231"/>
    <property type="match status" value="1"/>
</dbReference>
<keyword evidence="10" id="KW-0966">Cell projection</keyword>
<dbReference type="AlphaFoldDB" id="A0A087UT08"/>
<keyword evidence="6 12" id="KW-1133">Transmembrane helix</keyword>
<comment type="similarity">
    <text evidence="2">Belongs to the TMEM231 family.</text>
</comment>
<comment type="function">
    <text evidence="11">Transmembrane component of the tectonic-like complex, a complex localized at the transition zone of primary cilia and acting as a barrier that prevents diffusion of transmembrane proteins between the cilia and plasma membranes. Required for ciliogenesis and sonic hedgehog/SHH signaling.</text>
</comment>
<feature type="transmembrane region" description="Helical" evidence="12">
    <location>
        <begin position="25"/>
        <end position="45"/>
    </location>
</feature>
<keyword evidence="8 12" id="KW-0472">Membrane</keyword>
<evidence type="ECO:0000256" key="11">
    <source>
        <dbReference type="ARBA" id="ARBA00024803"/>
    </source>
</evidence>
<keyword evidence="4" id="KW-1003">Cell membrane</keyword>
<accession>A0A087UT08</accession>
<comment type="subcellular location">
    <subcellularLocation>
        <location evidence="1">Cell projection</location>
        <location evidence="1">Cilium membrane</location>
        <topology evidence="1">Multi-pass membrane protein</topology>
    </subcellularLocation>
</comment>
<evidence type="ECO:0000256" key="12">
    <source>
        <dbReference type="SAM" id="Phobius"/>
    </source>
</evidence>
<dbReference type="GO" id="GO:0060170">
    <property type="term" value="C:ciliary membrane"/>
    <property type="evidence" value="ECO:0007669"/>
    <property type="project" value="UniProtKB-SubCell"/>
</dbReference>
<evidence type="ECO:0000256" key="3">
    <source>
        <dbReference type="ARBA" id="ARBA00015087"/>
    </source>
</evidence>
<dbReference type="GO" id="GO:0060271">
    <property type="term" value="P:cilium assembly"/>
    <property type="evidence" value="ECO:0007669"/>
    <property type="project" value="TreeGrafter"/>
</dbReference>
<evidence type="ECO:0000256" key="9">
    <source>
        <dbReference type="ARBA" id="ARBA00023180"/>
    </source>
</evidence>
<protein>
    <recommendedName>
        <fullName evidence="3">Transmembrane protein 231</fullName>
    </recommendedName>
</protein>
<keyword evidence="5 12" id="KW-0812">Transmembrane</keyword>
<evidence type="ECO:0000256" key="4">
    <source>
        <dbReference type="ARBA" id="ARBA00022475"/>
    </source>
</evidence>
<gene>
    <name evidence="13" type="ORF">X975_04954</name>
</gene>
<evidence type="ECO:0000256" key="6">
    <source>
        <dbReference type="ARBA" id="ARBA00022989"/>
    </source>
</evidence>
<dbReference type="InterPro" id="IPR019306">
    <property type="entry name" value="TMEM231"/>
</dbReference>
<organism evidence="13 14">
    <name type="scientific">Stegodyphus mimosarum</name>
    <name type="common">African social velvet spider</name>
    <dbReference type="NCBI Taxonomy" id="407821"/>
    <lineage>
        <taxon>Eukaryota</taxon>
        <taxon>Metazoa</taxon>
        <taxon>Ecdysozoa</taxon>
        <taxon>Arthropoda</taxon>
        <taxon>Chelicerata</taxon>
        <taxon>Arachnida</taxon>
        <taxon>Araneae</taxon>
        <taxon>Araneomorphae</taxon>
        <taxon>Entelegynae</taxon>
        <taxon>Eresoidea</taxon>
        <taxon>Eresidae</taxon>
        <taxon>Stegodyphus</taxon>
    </lineage>
</organism>
<dbReference type="EMBL" id="KK121456">
    <property type="protein sequence ID" value="KFM80497.1"/>
    <property type="molecule type" value="Genomic_DNA"/>
</dbReference>
<keyword evidence="14" id="KW-1185">Reference proteome</keyword>
<keyword evidence="9" id="KW-0325">Glycoprotein</keyword>
<name>A0A087UT08_STEMI</name>
<evidence type="ECO:0000313" key="13">
    <source>
        <dbReference type="EMBL" id="KFM80497.1"/>
    </source>
</evidence>
<evidence type="ECO:0000256" key="1">
    <source>
        <dbReference type="ARBA" id="ARBA00004272"/>
    </source>
</evidence>
<dbReference type="PANTHER" id="PTHR14605">
    <property type="entry name" value="CHST5 PROTEIN"/>
    <property type="match status" value="1"/>
</dbReference>
<evidence type="ECO:0000256" key="10">
    <source>
        <dbReference type="ARBA" id="ARBA00023273"/>
    </source>
</evidence>
<evidence type="ECO:0000256" key="2">
    <source>
        <dbReference type="ARBA" id="ARBA00009082"/>
    </source>
</evidence>
<sequence length="145" mass="17243">MALYEVFSHSLKIKHKSTLCSKTSLFYILATALQFVFPMLVAYYIQGFLKRTEAYREQPDVSFKHKMLLILETKFPEQLIFWSTYKKLNQMMSSRTLRLIPEIEHREDDVNRDGKKDEIQMSIDISLTDQEIHSVKLILIFDYKL</sequence>